<organism evidence="2 3">
    <name type="scientific">Helicobacter marmotae</name>
    <dbReference type="NCBI Taxonomy" id="152490"/>
    <lineage>
        <taxon>Bacteria</taxon>
        <taxon>Pseudomonadati</taxon>
        <taxon>Campylobacterota</taxon>
        <taxon>Epsilonproteobacteria</taxon>
        <taxon>Campylobacterales</taxon>
        <taxon>Helicobacteraceae</taxon>
        <taxon>Helicobacter</taxon>
    </lineage>
</organism>
<gene>
    <name evidence="2" type="ORF">CQA63_05620</name>
</gene>
<dbReference type="Proteomes" id="UP000256599">
    <property type="component" value="Unassembled WGS sequence"/>
</dbReference>
<dbReference type="Pfam" id="PF05050">
    <property type="entry name" value="Methyltransf_21"/>
    <property type="match status" value="1"/>
</dbReference>
<dbReference type="EMBL" id="NXLR01000009">
    <property type="protein sequence ID" value="RDU59730.1"/>
    <property type="molecule type" value="Genomic_DNA"/>
</dbReference>
<reference evidence="2 3" key="1">
    <citation type="submission" date="2018-04" db="EMBL/GenBank/DDBJ databases">
        <title>Novel Campyloabacter and Helicobacter Species and Strains.</title>
        <authorList>
            <person name="Mannion A.J."/>
            <person name="Shen Z."/>
            <person name="Fox J.G."/>
        </authorList>
    </citation>
    <scope>NUCLEOTIDE SEQUENCE [LARGE SCALE GENOMIC DNA]</scope>
    <source>
        <strain evidence="2 3">MIT 98-6070</strain>
    </source>
</reference>
<comment type="caution">
    <text evidence="2">The sequence shown here is derived from an EMBL/GenBank/DDBJ whole genome shotgun (WGS) entry which is preliminary data.</text>
</comment>
<evidence type="ECO:0000313" key="2">
    <source>
        <dbReference type="EMBL" id="RDU59730.1"/>
    </source>
</evidence>
<evidence type="ECO:0000313" key="3">
    <source>
        <dbReference type="Proteomes" id="UP000256599"/>
    </source>
</evidence>
<accession>A0A3D8I3J0</accession>
<sequence>MTTGTELLVILTEILHLFHKLRMTKFLTYLGEILYMNLLLLSKAPRRALGVMWNLLPYHKTSRRFIAIARIQWGGGGLYPQSFVEYYIFNESAWNTCNKDVAAQSEGILQKIVKVPIYRLCDVFDIYMPKDAEIDFLSVDCEGFDLSVLSSNDWQRYRPKFVVVEILSNVYGELDMFALEKNEIAQFLFSKDYALVAKAHNSVIFKDIALL</sequence>
<dbReference type="InterPro" id="IPR006342">
    <property type="entry name" value="FkbM_mtfrase"/>
</dbReference>
<name>A0A3D8I3J0_9HELI</name>
<dbReference type="AlphaFoldDB" id="A0A3D8I3J0"/>
<keyword evidence="3" id="KW-1185">Reference proteome</keyword>
<protein>
    <recommendedName>
        <fullName evidence="1">Methyltransferase FkbM domain-containing protein</fullName>
    </recommendedName>
</protein>
<dbReference type="Gene3D" id="3.40.50.150">
    <property type="entry name" value="Vaccinia Virus protein VP39"/>
    <property type="match status" value="1"/>
</dbReference>
<feature type="domain" description="Methyltransferase FkbM" evidence="1">
    <location>
        <begin position="103"/>
        <end position="192"/>
    </location>
</feature>
<dbReference type="InterPro" id="IPR029063">
    <property type="entry name" value="SAM-dependent_MTases_sf"/>
</dbReference>
<evidence type="ECO:0000259" key="1">
    <source>
        <dbReference type="Pfam" id="PF05050"/>
    </source>
</evidence>
<proteinExistence type="predicted"/>
<dbReference type="SUPFAM" id="SSF53335">
    <property type="entry name" value="S-adenosyl-L-methionine-dependent methyltransferases"/>
    <property type="match status" value="1"/>
</dbReference>